<gene>
    <name evidence="1" type="ORF">D5281_14745</name>
</gene>
<sequence length="60" mass="6986">MKELMENEAFCTGMNVGVHLYQQKVITAHKCRKPLVIGDSLYYVQDGRERLQEVLEEICK</sequence>
<dbReference type="EMBL" id="QZDT01000025">
    <property type="protein sequence ID" value="NBJ93820.1"/>
    <property type="molecule type" value="Genomic_DNA"/>
</dbReference>
<dbReference type="RefSeq" id="WP_160560876.1">
    <property type="nucleotide sequence ID" value="NZ_QZDT01000025.1"/>
</dbReference>
<organism evidence="1 2">
    <name type="scientific">Parablautia muri</name>
    <dbReference type="NCBI Taxonomy" id="2320879"/>
    <lineage>
        <taxon>Bacteria</taxon>
        <taxon>Bacillati</taxon>
        <taxon>Bacillota</taxon>
        <taxon>Clostridia</taxon>
        <taxon>Lachnospirales</taxon>
        <taxon>Lachnospiraceae</taxon>
        <taxon>Parablautia</taxon>
    </lineage>
</organism>
<name>A0A9X5GTI2_9FIRM</name>
<reference evidence="1" key="1">
    <citation type="submission" date="2018-09" db="EMBL/GenBank/DDBJ databases">
        <title>Murine metabolic-syndrome-specific gut microbial biobank.</title>
        <authorList>
            <person name="Liu C."/>
        </authorList>
    </citation>
    <scope>NUCLEOTIDE SEQUENCE</scope>
    <source>
        <strain evidence="1">D42-62</strain>
    </source>
</reference>
<accession>A0A9X5GTI2</accession>
<proteinExistence type="predicted"/>
<comment type="caution">
    <text evidence="1">The sequence shown here is derived from an EMBL/GenBank/DDBJ whole genome shotgun (WGS) entry which is preliminary data.</text>
</comment>
<evidence type="ECO:0000313" key="2">
    <source>
        <dbReference type="Proteomes" id="UP001154420"/>
    </source>
</evidence>
<dbReference type="AlphaFoldDB" id="A0A9X5GTI2"/>
<dbReference type="OrthoDB" id="2058378at2"/>
<dbReference type="Proteomes" id="UP001154420">
    <property type="component" value="Unassembled WGS sequence"/>
</dbReference>
<evidence type="ECO:0000313" key="1">
    <source>
        <dbReference type="EMBL" id="NBJ93820.1"/>
    </source>
</evidence>
<keyword evidence="2" id="KW-1185">Reference proteome</keyword>
<protein>
    <submittedName>
        <fullName evidence="1">Uncharacterized protein</fullName>
    </submittedName>
</protein>